<keyword evidence="5" id="KW-0442">Lipid degradation</keyword>
<evidence type="ECO:0000256" key="7">
    <source>
        <dbReference type="SAM" id="SignalP"/>
    </source>
</evidence>
<evidence type="ECO:0000256" key="4">
    <source>
        <dbReference type="ARBA" id="ARBA00022801"/>
    </source>
</evidence>
<evidence type="ECO:0000313" key="9">
    <source>
        <dbReference type="EMBL" id="KHE93295.1"/>
    </source>
</evidence>
<name>A0A0B0ERJ5_9BACT</name>
<dbReference type="Proteomes" id="UP000030652">
    <property type="component" value="Unassembled WGS sequence"/>
</dbReference>
<evidence type="ECO:0000256" key="2">
    <source>
        <dbReference type="ARBA" id="ARBA00008664"/>
    </source>
</evidence>
<keyword evidence="6" id="KW-0443">Lipid metabolism</keyword>
<comment type="catalytic activity">
    <reaction evidence="1">
        <text>a 1,2-diacyl-sn-glycero-3-phosphocholine + H2O = a 1,2-diacyl-sn-glycero-3-phosphate + choline + H(+)</text>
        <dbReference type="Rhea" id="RHEA:14445"/>
        <dbReference type="ChEBI" id="CHEBI:15354"/>
        <dbReference type="ChEBI" id="CHEBI:15377"/>
        <dbReference type="ChEBI" id="CHEBI:15378"/>
        <dbReference type="ChEBI" id="CHEBI:57643"/>
        <dbReference type="ChEBI" id="CHEBI:58608"/>
        <dbReference type="EC" id="3.1.4.4"/>
    </reaction>
</comment>
<dbReference type="GO" id="GO:0004630">
    <property type="term" value="F:phospholipase D activity"/>
    <property type="evidence" value="ECO:0007669"/>
    <property type="project" value="UniProtKB-EC"/>
</dbReference>
<feature type="domain" description="PLD phosphodiesterase" evidence="8">
    <location>
        <begin position="188"/>
        <end position="215"/>
    </location>
</feature>
<keyword evidence="7" id="KW-0732">Signal</keyword>
<accession>A0A0B0ERJ5</accession>
<dbReference type="AlphaFoldDB" id="A0A0B0ERJ5"/>
<dbReference type="PROSITE" id="PS50035">
    <property type="entry name" value="PLD"/>
    <property type="match status" value="2"/>
</dbReference>
<dbReference type="Pfam" id="PF13091">
    <property type="entry name" value="PLDc_2"/>
    <property type="match status" value="2"/>
</dbReference>
<protein>
    <recommendedName>
        <fullName evidence="3">phospholipase D</fullName>
        <ecNumber evidence="3">3.1.4.4</ecNumber>
    </recommendedName>
</protein>
<sequence>MKFTILYISFCILVINNIICTAANNKNTVSSLNQFELLINLPTTNNKPSLSSNSNIGKGLLKIINGSNYSIDFAIYGLRGQPEIIEALLKAENRGVKIRGVVDKDIHDNNYYTDTIKLINAFPNKIKTDYEKDLETSQMLEKKKKKDHIPFWNPPKGFNGPPQCIGYSIPNNKAIIAVHASRKPLTFQGDIMHNKFFIVDNQYVWTGSCNLSDSGTGGYNANIATVVNSPTIAKWYINEFNQMFNEGLFHRDKTVNRKGTTLRTHLNNNVKIECYFSPQGDAMNEGVLPKLEKAQEEINIAVFFLTHKFITAELIKAHNRGVRVRIIIDATAATNGYTKHEILKAAGIPVKIENWGGKMHMKATSIDNKYLILGSMNWTTAGEKKNDENTLIINSPSIVHDYNKSFNIMWNSIPDRWLSDRPDPESHDSPMFVNDGIDNDFDGLIDGEDLGCSQNPPPLQPLPPYYIVPKRDGYELIKGNINRLGKKYYFLPTDKYYHKTTIDVSKGEKWFPSISEATEAGWKKPWH</sequence>
<feature type="domain" description="PLD phosphodiesterase" evidence="8">
    <location>
        <begin position="355"/>
        <end position="382"/>
    </location>
</feature>
<feature type="signal peptide" evidence="7">
    <location>
        <begin position="1"/>
        <end position="22"/>
    </location>
</feature>
<reference evidence="9 10" key="1">
    <citation type="submission" date="2014-10" db="EMBL/GenBank/DDBJ databases">
        <title>Draft genome of anammox bacterium scalindua brodae, obtained using differential coverage binning of sequence data from two enrichment reactors.</title>
        <authorList>
            <person name="Speth D.R."/>
            <person name="Russ L."/>
            <person name="Kartal B."/>
            <person name="Op den Camp H.J."/>
            <person name="Dutilh B.E."/>
            <person name="Jetten M.S."/>
        </authorList>
    </citation>
    <scope>NUCLEOTIDE SEQUENCE [LARGE SCALE GENOMIC DNA]</scope>
    <source>
        <strain evidence="9">RU1</strain>
    </source>
</reference>
<comment type="caution">
    <text evidence="9">The sequence shown here is derived from an EMBL/GenBank/DDBJ whole genome shotgun (WGS) entry which is preliminary data.</text>
</comment>
<organism evidence="9 10">
    <name type="scientific">Candidatus Scalindua brodae</name>
    <dbReference type="NCBI Taxonomy" id="237368"/>
    <lineage>
        <taxon>Bacteria</taxon>
        <taxon>Pseudomonadati</taxon>
        <taxon>Planctomycetota</taxon>
        <taxon>Candidatus Brocadiia</taxon>
        <taxon>Candidatus Brocadiales</taxon>
        <taxon>Candidatus Scalinduaceae</taxon>
        <taxon>Candidatus Scalindua</taxon>
    </lineage>
</organism>
<evidence type="ECO:0000256" key="5">
    <source>
        <dbReference type="ARBA" id="ARBA00022963"/>
    </source>
</evidence>
<dbReference type="GO" id="GO:0016042">
    <property type="term" value="P:lipid catabolic process"/>
    <property type="evidence" value="ECO:0007669"/>
    <property type="project" value="UniProtKB-KW"/>
</dbReference>
<feature type="chain" id="PRO_5002056741" description="phospholipase D" evidence="7">
    <location>
        <begin position="23"/>
        <end position="527"/>
    </location>
</feature>
<dbReference type="InterPro" id="IPR025202">
    <property type="entry name" value="PLD-like_dom"/>
</dbReference>
<dbReference type="GO" id="GO:0016891">
    <property type="term" value="F:RNA endonuclease activity producing 5'-phosphomonoesters, hydrolytic mechanism"/>
    <property type="evidence" value="ECO:0007669"/>
    <property type="project" value="TreeGrafter"/>
</dbReference>
<dbReference type="SUPFAM" id="SSF56024">
    <property type="entry name" value="Phospholipase D/nuclease"/>
    <property type="match status" value="2"/>
</dbReference>
<dbReference type="PANTHER" id="PTHR43856">
    <property type="entry name" value="CARDIOLIPIN HYDROLASE"/>
    <property type="match status" value="1"/>
</dbReference>
<evidence type="ECO:0000256" key="3">
    <source>
        <dbReference type="ARBA" id="ARBA00012027"/>
    </source>
</evidence>
<proteinExistence type="inferred from homology"/>
<dbReference type="Gene3D" id="3.30.870.10">
    <property type="entry name" value="Endonuclease Chain A"/>
    <property type="match status" value="2"/>
</dbReference>
<evidence type="ECO:0000259" key="8">
    <source>
        <dbReference type="PROSITE" id="PS50035"/>
    </source>
</evidence>
<dbReference type="InterPro" id="IPR001736">
    <property type="entry name" value="PLipase_D/transphosphatidylase"/>
</dbReference>
<dbReference type="GO" id="GO:0006793">
    <property type="term" value="P:phosphorus metabolic process"/>
    <property type="evidence" value="ECO:0007669"/>
    <property type="project" value="UniProtKB-ARBA"/>
</dbReference>
<dbReference type="eggNOG" id="COG1502">
    <property type="taxonomic scope" value="Bacteria"/>
</dbReference>
<gene>
    <name evidence="9" type="ORF">SCABRO_00940</name>
</gene>
<dbReference type="EC" id="3.1.4.4" evidence="3"/>
<evidence type="ECO:0000256" key="1">
    <source>
        <dbReference type="ARBA" id="ARBA00000798"/>
    </source>
</evidence>
<dbReference type="PANTHER" id="PTHR43856:SF1">
    <property type="entry name" value="MITOCHONDRIAL CARDIOLIPIN HYDROLASE"/>
    <property type="match status" value="1"/>
</dbReference>
<evidence type="ECO:0000313" key="10">
    <source>
        <dbReference type="Proteomes" id="UP000030652"/>
    </source>
</evidence>
<evidence type="ECO:0000256" key="6">
    <source>
        <dbReference type="ARBA" id="ARBA00023098"/>
    </source>
</evidence>
<dbReference type="SMART" id="SM00155">
    <property type="entry name" value="PLDc"/>
    <property type="match status" value="2"/>
</dbReference>
<keyword evidence="4" id="KW-0378">Hydrolase</keyword>
<dbReference type="InterPro" id="IPR051406">
    <property type="entry name" value="PLD_domain"/>
</dbReference>
<dbReference type="EMBL" id="JRYO01000063">
    <property type="protein sequence ID" value="KHE93295.1"/>
    <property type="molecule type" value="Genomic_DNA"/>
</dbReference>
<comment type="similarity">
    <text evidence="2">Belongs to the phospholipase D family.</text>
</comment>